<organism evidence="1 2">
    <name type="scientific">Sparassis crispa</name>
    <dbReference type="NCBI Taxonomy" id="139825"/>
    <lineage>
        <taxon>Eukaryota</taxon>
        <taxon>Fungi</taxon>
        <taxon>Dikarya</taxon>
        <taxon>Basidiomycota</taxon>
        <taxon>Agaricomycotina</taxon>
        <taxon>Agaricomycetes</taxon>
        <taxon>Polyporales</taxon>
        <taxon>Sparassidaceae</taxon>
        <taxon>Sparassis</taxon>
    </lineage>
</organism>
<protein>
    <recommendedName>
        <fullName evidence="3">DUF659 domain-containing protein</fullName>
    </recommendedName>
</protein>
<reference evidence="1 2" key="1">
    <citation type="journal article" date="2018" name="Sci. Rep.">
        <title>Genome sequence of the cauliflower mushroom Sparassis crispa (Hanabiratake) and its association with beneficial usage.</title>
        <authorList>
            <person name="Kiyama R."/>
            <person name="Furutani Y."/>
            <person name="Kawaguchi K."/>
            <person name="Nakanishi T."/>
        </authorList>
    </citation>
    <scope>NUCLEOTIDE SEQUENCE [LARGE SCALE GENOMIC DNA]</scope>
</reference>
<dbReference type="InterPro" id="IPR012337">
    <property type="entry name" value="RNaseH-like_sf"/>
</dbReference>
<dbReference type="GeneID" id="38784669"/>
<evidence type="ECO:0000313" key="1">
    <source>
        <dbReference type="EMBL" id="GBE87752.1"/>
    </source>
</evidence>
<dbReference type="RefSeq" id="XP_027618665.1">
    <property type="nucleotide sequence ID" value="XM_027762864.1"/>
</dbReference>
<dbReference type="EMBL" id="BFAD01000011">
    <property type="protein sequence ID" value="GBE87752.1"/>
    <property type="molecule type" value="Genomic_DNA"/>
</dbReference>
<gene>
    <name evidence="1" type="ORF">SCP_1104290</name>
</gene>
<sequence>MGEKLLEIVISDISYMSNKFGVKTIGWCTNDGPNGKKMHQLLMGEYLTIPEILEVITQALEIVKWFNSHGVALDLLDKEQELTYIDRTQTLALILPHITHWTAHFLAVSHLLDVSVAMKLCCTRNADKLLICAGRTADVKAKAQSILDVVKDEGFWKKLIRIRTHLEPLAIAANITQAPHTRLDHVLLTLSNLYCIYCSADTESDVHEKILGSLEKRWKKADQDVFILAIFLNPYIQGCCFNRAVLTQSALFEMVKLTFMRVFGQAPTNDFVSGLIDYSRAKNIFTDGLIQLDYTKETADKVSKDIDLVLLWSMLDGSNDDICPG</sequence>
<accession>A0A401H026</accession>
<proteinExistence type="predicted"/>
<dbReference type="AlphaFoldDB" id="A0A401H026"/>
<keyword evidence="2" id="KW-1185">Reference proteome</keyword>
<evidence type="ECO:0000313" key="2">
    <source>
        <dbReference type="Proteomes" id="UP000287166"/>
    </source>
</evidence>
<dbReference type="Proteomes" id="UP000287166">
    <property type="component" value="Unassembled WGS sequence"/>
</dbReference>
<dbReference type="InParanoid" id="A0A401H026"/>
<comment type="caution">
    <text evidence="1">The sequence shown here is derived from an EMBL/GenBank/DDBJ whole genome shotgun (WGS) entry which is preliminary data.</text>
</comment>
<dbReference type="SUPFAM" id="SSF53098">
    <property type="entry name" value="Ribonuclease H-like"/>
    <property type="match status" value="1"/>
</dbReference>
<name>A0A401H026_9APHY</name>
<dbReference type="OrthoDB" id="3270520at2759"/>
<evidence type="ECO:0008006" key="3">
    <source>
        <dbReference type="Google" id="ProtNLM"/>
    </source>
</evidence>
<dbReference type="STRING" id="139825.A0A401H026"/>